<feature type="signal peptide" evidence="3">
    <location>
        <begin position="1"/>
        <end position="18"/>
    </location>
</feature>
<evidence type="ECO:0000313" key="5">
    <source>
        <dbReference type="WBParaSite" id="ACRNAN_scaffold6416.g8160.t1"/>
    </source>
</evidence>
<evidence type="ECO:0000256" key="1">
    <source>
        <dbReference type="SAM" id="MobiDB-lite"/>
    </source>
</evidence>
<keyword evidence="4" id="KW-1185">Reference proteome</keyword>
<feature type="region of interest" description="Disordered" evidence="1">
    <location>
        <begin position="179"/>
        <end position="222"/>
    </location>
</feature>
<keyword evidence="2" id="KW-0812">Transmembrane</keyword>
<feature type="compositionally biased region" description="Polar residues" evidence="1">
    <location>
        <begin position="55"/>
        <end position="75"/>
    </location>
</feature>
<feature type="transmembrane region" description="Helical" evidence="2">
    <location>
        <begin position="115"/>
        <end position="137"/>
    </location>
</feature>
<protein>
    <submittedName>
        <fullName evidence="5">Uncharacterized protein</fullName>
    </submittedName>
</protein>
<sequence>MCKLFYFVLFASFVCVDVSPETRVHNAKALSPNGKYDFNIQVIQVRIITPASEFDSPSPTTTPTQIDEENSPTARNSKEHPAKIHVNGEPRAQITQYSANQMRSNTSNSDAAESFVFLLLACSLGIVLVLSMTYMILTVRGYRKKPKLARSFSVIYHHHPTDLEEFYYHTRTPIYKKPIRSLPPVTGPPPELPPRLNRPKASHKHMDPLLPKSSKLEEEEHRRMLSLNKNYLNQPRPRARTYSF</sequence>
<accession>A0A914E880</accession>
<evidence type="ECO:0000256" key="3">
    <source>
        <dbReference type="SAM" id="SignalP"/>
    </source>
</evidence>
<dbReference type="AlphaFoldDB" id="A0A914E880"/>
<reference evidence="5" key="1">
    <citation type="submission" date="2022-11" db="UniProtKB">
        <authorList>
            <consortium name="WormBaseParasite"/>
        </authorList>
    </citation>
    <scope>IDENTIFICATION</scope>
</reference>
<evidence type="ECO:0000256" key="2">
    <source>
        <dbReference type="SAM" id="Phobius"/>
    </source>
</evidence>
<proteinExistence type="predicted"/>
<evidence type="ECO:0000313" key="4">
    <source>
        <dbReference type="Proteomes" id="UP000887540"/>
    </source>
</evidence>
<feature type="chain" id="PRO_5037343408" evidence="3">
    <location>
        <begin position="19"/>
        <end position="244"/>
    </location>
</feature>
<keyword evidence="3" id="KW-0732">Signal</keyword>
<dbReference type="Proteomes" id="UP000887540">
    <property type="component" value="Unplaced"/>
</dbReference>
<dbReference type="WBParaSite" id="ACRNAN_scaffold6416.g8160.t1">
    <property type="protein sequence ID" value="ACRNAN_scaffold6416.g8160.t1"/>
    <property type="gene ID" value="ACRNAN_scaffold6416.g8160"/>
</dbReference>
<organism evidence="4 5">
    <name type="scientific">Acrobeloides nanus</name>
    <dbReference type="NCBI Taxonomy" id="290746"/>
    <lineage>
        <taxon>Eukaryota</taxon>
        <taxon>Metazoa</taxon>
        <taxon>Ecdysozoa</taxon>
        <taxon>Nematoda</taxon>
        <taxon>Chromadorea</taxon>
        <taxon>Rhabditida</taxon>
        <taxon>Tylenchina</taxon>
        <taxon>Cephalobomorpha</taxon>
        <taxon>Cephaloboidea</taxon>
        <taxon>Cephalobidae</taxon>
        <taxon>Acrobeloides</taxon>
    </lineage>
</organism>
<feature type="compositionally biased region" description="Basic and acidic residues" evidence="1">
    <location>
        <begin position="76"/>
        <end position="85"/>
    </location>
</feature>
<keyword evidence="2" id="KW-1133">Transmembrane helix</keyword>
<name>A0A914E880_9BILA</name>
<keyword evidence="2" id="KW-0472">Membrane</keyword>
<feature type="region of interest" description="Disordered" evidence="1">
    <location>
        <begin position="53"/>
        <end position="85"/>
    </location>
</feature>